<dbReference type="Proteomes" id="UP001175271">
    <property type="component" value="Unassembled WGS sequence"/>
</dbReference>
<evidence type="ECO:0000256" key="1">
    <source>
        <dbReference type="ARBA" id="ARBA00001936"/>
    </source>
</evidence>
<reference evidence="12" key="1">
    <citation type="submission" date="2023-06" db="EMBL/GenBank/DDBJ databases">
        <title>Genomic analysis of the entomopathogenic nematode Steinernema hermaphroditum.</title>
        <authorList>
            <person name="Schwarz E.M."/>
            <person name="Heppert J.K."/>
            <person name="Baniya A."/>
            <person name="Schwartz H.T."/>
            <person name="Tan C.-H."/>
            <person name="Antoshechkin I."/>
            <person name="Sternberg P.W."/>
            <person name="Goodrich-Blair H."/>
            <person name="Dillman A.R."/>
        </authorList>
    </citation>
    <scope>NUCLEOTIDE SEQUENCE</scope>
    <source>
        <strain evidence="12">PS9179</strain>
        <tissue evidence="12">Whole animal</tissue>
    </source>
</reference>
<proteinExistence type="inferred from homology"/>
<evidence type="ECO:0000256" key="9">
    <source>
        <dbReference type="RuleBase" id="RU003465"/>
    </source>
</evidence>
<dbReference type="InterPro" id="IPR036457">
    <property type="entry name" value="PPM-type-like_dom_sf"/>
</dbReference>
<evidence type="ECO:0000256" key="10">
    <source>
        <dbReference type="SAM" id="MobiDB-lite"/>
    </source>
</evidence>
<evidence type="ECO:0000256" key="2">
    <source>
        <dbReference type="ARBA" id="ARBA00001946"/>
    </source>
</evidence>
<evidence type="ECO:0000313" key="13">
    <source>
        <dbReference type="Proteomes" id="UP001175271"/>
    </source>
</evidence>
<gene>
    <name evidence="12" type="ORF">QR680_013191</name>
</gene>
<dbReference type="PANTHER" id="PTHR13832">
    <property type="entry name" value="PROTEIN PHOSPHATASE 2C"/>
    <property type="match status" value="1"/>
</dbReference>
<dbReference type="SUPFAM" id="SSF81606">
    <property type="entry name" value="PP2C-like"/>
    <property type="match status" value="1"/>
</dbReference>
<evidence type="ECO:0000313" key="12">
    <source>
        <dbReference type="EMBL" id="KAK0417757.1"/>
    </source>
</evidence>
<keyword evidence="6 9" id="KW-0378">Hydrolase</keyword>
<organism evidence="12 13">
    <name type="scientific">Steinernema hermaphroditum</name>
    <dbReference type="NCBI Taxonomy" id="289476"/>
    <lineage>
        <taxon>Eukaryota</taxon>
        <taxon>Metazoa</taxon>
        <taxon>Ecdysozoa</taxon>
        <taxon>Nematoda</taxon>
        <taxon>Chromadorea</taxon>
        <taxon>Rhabditida</taxon>
        <taxon>Tylenchina</taxon>
        <taxon>Panagrolaimomorpha</taxon>
        <taxon>Strongyloidoidea</taxon>
        <taxon>Steinernematidae</taxon>
        <taxon>Steinernema</taxon>
    </lineage>
</organism>
<evidence type="ECO:0000256" key="3">
    <source>
        <dbReference type="ARBA" id="ARBA00006702"/>
    </source>
</evidence>
<keyword evidence="8" id="KW-0464">Manganese</keyword>
<sequence length="395" mass="42797">MGQTLSEPITAKESASCGNEQYKVGSSCMQGWRINMEDAHTHLLALPDDHKTAFFAVYDGHGGAKVSQYAGMHLHKKIVTEANYKRGNIVDAIQSGFLALDEQMKADAETKDEVSGTTAVIVLIRDQQIYCGNVGDSRAVASICGRAEALSFDHKPANEGEAQRIVAAGGWVEFNRVNGNLALSRALGDFVFKGNTSKSAEEQVVTAYPDVTTSEVTKDHEFIILACDGIWDVMSNQEVVDFCRDRLARGWEPEVICEDLLDRCLAPDCQMGGLGCDNMTAVLVCLMQNESNEEFAARCARLAAAPVPDNTENGTGDEEDQIINQVVEKANLVVGVPGTVTVHESGDEQFLTPQPSPNDYDVKQEFGDQIAEADATDEDDAQPPTHFNVPDSDSS</sequence>
<dbReference type="CDD" id="cd00143">
    <property type="entry name" value="PP2Cc"/>
    <property type="match status" value="1"/>
</dbReference>
<protein>
    <recommendedName>
        <fullName evidence="4">protein-serine/threonine phosphatase</fullName>
        <ecNumber evidence="4">3.1.3.16</ecNumber>
    </recommendedName>
</protein>
<dbReference type="EC" id="3.1.3.16" evidence="4"/>
<dbReference type="InterPro" id="IPR000222">
    <property type="entry name" value="PP2C_BS"/>
</dbReference>
<comment type="cofactor">
    <cofactor evidence="1">
        <name>Mn(2+)</name>
        <dbReference type="ChEBI" id="CHEBI:29035"/>
    </cofactor>
</comment>
<dbReference type="InterPro" id="IPR015655">
    <property type="entry name" value="PP2C"/>
</dbReference>
<dbReference type="AlphaFoldDB" id="A0AA39I4N6"/>
<evidence type="ECO:0000259" key="11">
    <source>
        <dbReference type="PROSITE" id="PS51746"/>
    </source>
</evidence>
<dbReference type="Gene3D" id="3.60.40.10">
    <property type="entry name" value="PPM-type phosphatase domain"/>
    <property type="match status" value="1"/>
</dbReference>
<dbReference type="GO" id="GO:0004722">
    <property type="term" value="F:protein serine/threonine phosphatase activity"/>
    <property type="evidence" value="ECO:0007669"/>
    <property type="project" value="UniProtKB-EC"/>
</dbReference>
<dbReference type="GO" id="GO:0046872">
    <property type="term" value="F:metal ion binding"/>
    <property type="evidence" value="ECO:0007669"/>
    <property type="project" value="UniProtKB-KW"/>
</dbReference>
<comment type="cofactor">
    <cofactor evidence="2">
        <name>Mg(2+)</name>
        <dbReference type="ChEBI" id="CHEBI:18420"/>
    </cofactor>
</comment>
<dbReference type="SMART" id="SM00332">
    <property type="entry name" value="PP2Cc"/>
    <property type="match status" value="1"/>
</dbReference>
<accession>A0AA39I4N6</accession>
<feature type="domain" description="PPM-type phosphatase" evidence="11">
    <location>
        <begin position="23"/>
        <end position="286"/>
    </location>
</feature>
<evidence type="ECO:0000256" key="7">
    <source>
        <dbReference type="ARBA" id="ARBA00022912"/>
    </source>
</evidence>
<comment type="similarity">
    <text evidence="3 9">Belongs to the PP2C family.</text>
</comment>
<dbReference type="PROSITE" id="PS51746">
    <property type="entry name" value="PPM_2"/>
    <property type="match status" value="1"/>
</dbReference>
<comment type="caution">
    <text evidence="12">The sequence shown here is derived from an EMBL/GenBank/DDBJ whole genome shotgun (WGS) entry which is preliminary data.</text>
</comment>
<dbReference type="PROSITE" id="PS01032">
    <property type="entry name" value="PPM_1"/>
    <property type="match status" value="1"/>
</dbReference>
<evidence type="ECO:0000256" key="5">
    <source>
        <dbReference type="ARBA" id="ARBA00022723"/>
    </source>
</evidence>
<keyword evidence="5" id="KW-0479">Metal-binding</keyword>
<feature type="region of interest" description="Disordered" evidence="10">
    <location>
        <begin position="345"/>
        <end position="395"/>
    </location>
</feature>
<dbReference type="Pfam" id="PF00481">
    <property type="entry name" value="PP2C"/>
    <property type="match status" value="1"/>
</dbReference>
<evidence type="ECO:0000256" key="4">
    <source>
        <dbReference type="ARBA" id="ARBA00013081"/>
    </source>
</evidence>
<evidence type="ECO:0000256" key="6">
    <source>
        <dbReference type="ARBA" id="ARBA00022801"/>
    </source>
</evidence>
<dbReference type="FunFam" id="3.60.40.10:FF:000016">
    <property type="entry name" value="Protein phosphatase 2C"/>
    <property type="match status" value="1"/>
</dbReference>
<evidence type="ECO:0000256" key="8">
    <source>
        <dbReference type="ARBA" id="ARBA00023211"/>
    </source>
</evidence>
<dbReference type="PANTHER" id="PTHR13832:SF565">
    <property type="entry name" value="AT28366P-RELATED"/>
    <property type="match status" value="1"/>
</dbReference>
<keyword evidence="13" id="KW-1185">Reference proteome</keyword>
<dbReference type="InterPro" id="IPR001932">
    <property type="entry name" value="PPM-type_phosphatase-like_dom"/>
</dbReference>
<keyword evidence="7 9" id="KW-0904">Protein phosphatase</keyword>
<dbReference type="EMBL" id="JAUCMV010000002">
    <property type="protein sequence ID" value="KAK0417757.1"/>
    <property type="molecule type" value="Genomic_DNA"/>
</dbReference>
<name>A0AA39I4N6_9BILA</name>